<evidence type="ECO:0000313" key="13">
    <source>
        <dbReference type="EMBL" id="PRT56115.1"/>
    </source>
</evidence>
<dbReference type="GO" id="GO:0048039">
    <property type="term" value="F:ubiquinone binding"/>
    <property type="evidence" value="ECO:0007669"/>
    <property type="project" value="TreeGrafter"/>
</dbReference>
<protein>
    <recommendedName>
        <fullName evidence="12">Succinate dehydrogenase [ubiquinone] cytochrome b small subunit</fullName>
    </recommendedName>
</protein>
<dbReference type="STRING" id="45607.A0A2T0FMA8"/>
<dbReference type="InterPro" id="IPR034804">
    <property type="entry name" value="SQR/QFR_C/D"/>
</dbReference>
<reference evidence="13 14" key="1">
    <citation type="submission" date="2017-04" db="EMBL/GenBank/DDBJ databases">
        <title>Genome sequencing of [Candida] sorbophila.</title>
        <authorList>
            <person name="Ahn J.O."/>
        </authorList>
    </citation>
    <scope>NUCLEOTIDE SEQUENCE [LARGE SCALE GENOMIC DNA]</scope>
    <source>
        <strain evidence="13 14">DS02</strain>
    </source>
</reference>
<sequence length="165" mass="17648">MLAVSRLALRSSVRPALRSVVASPVMISRRGLFEGYGLPQPPGNIVGTVNDAVPTPAPDAVHGSYHWTFERLVAVSLVPLTVLPVATGTLSPAVDALFGGLLIAHCITGFQSCITDYIPTRKFPRGHIFCNWLLYIGSAGALYGVYKIETEEEGISGAVKKIWNA</sequence>
<keyword evidence="9 12" id="KW-0472">Membrane</keyword>
<gene>
    <name evidence="13" type="ORF">B9G98_03735</name>
</gene>
<keyword evidence="11" id="KW-0479">Metal-binding</keyword>
<evidence type="ECO:0000256" key="10">
    <source>
        <dbReference type="PIRSR" id="PIRSR607992-1"/>
    </source>
</evidence>
<comment type="subcellular location">
    <subcellularLocation>
        <location evidence="1 12">Mitochondrion inner membrane</location>
        <topology evidence="1 12">Multi-pass membrane protein</topology>
    </subcellularLocation>
</comment>
<evidence type="ECO:0000256" key="12">
    <source>
        <dbReference type="RuleBase" id="RU364031"/>
    </source>
</evidence>
<evidence type="ECO:0000256" key="4">
    <source>
        <dbReference type="ARBA" id="ARBA00022692"/>
    </source>
</evidence>
<comment type="similarity">
    <text evidence="2 12">Belongs to the CybS family.</text>
</comment>
<evidence type="ECO:0000256" key="8">
    <source>
        <dbReference type="ARBA" id="ARBA00023128"/>
    </source>
</evidence>
<evidence type="ECO:0000256" key="11">
    <source>
        <dbReference type="PIRSR" id="PIRSR607992-2"/>
    </source>
</evidence>
<evidence type="ECO:0000313" key="14">
    <source>
        <dbReference type="Proteomes" id="UP000238350"/>
    </source>
</evidence>
<evidence type="ECO:0000256" key="5">
    <source>
        <dbReference type="ARBA" id="ARBA00022792"/>
    </source>
</evidence>
<dbReference type="GeneID" id="36517483"/>
<dbReference type="AlphaFoldDB" id="A0A2T0FMA8"/>
<dbReference type="GO" id="GO:0006099">
    <property type="term" value="P:tricarboxylic acid cycle"/>
    <property type="evidence" value="ECO:0007669"/>
    <property type="project" value="TreeGrafter"/>
</dbReference>
<evidence type="ECO:0000256" key="3">
    <source>
        <dbReference type="ARBA" id="ARBA00022448"/>
    </source>
</evidence>
<dbReference type="Proteomes" id="UP000238350">
    <property type="component" value="Unassembled WGS sequence"/>
</dbReference>
<keyword evidence="11" id="KW-0408">Iron</keyword>
<name>A0A2T0FMA8_9ASCO</name>
<evidence type="ECO:0000256" key="1">
    <source>
        <dbReference type="ARBA" id="ARBA00004448"/>
    </source>
</evidence>
<dbReference type="PANTHER" id="PTHR13337:SF2">
    <property type="entry name" value="SUCCINATE DEHYDROGENASE [UBIQUINONE] CYTOCHROME B SMALL SUBUNIT, MITOCHONDRIAL"/>
    <property type="match status" value="1"/>
</dbReference>
<keyword evidence="8 12" id="KW-0496">Mitochondrion</keyword>
<keyword evidence="6 12" id="KW-0809">Transit peptide</keyword>
<keyword evidence="3" id="KW-0813">Transport</keyword>
<accession>A0A2T0FMA8</accession>
<dbReference type="RefSeq" id="XP_024666060.1">
    <property type="nucleotide sequence ID" value="XM_024810292.1"/>
</dbReference>
<keyword evidence="4" id="KW-0812">Transmembrane</keyword>
<evidence type="ECO:0000256" key="6">
    <source>
        <dbReference type="ARBA" id="ARBA00022946"/>
    </source>
</evidence>
<dbReference type="OrthoDB" id="18577at2759"/>
<keyword evidence="14" id="KW-1185">Reference proteome</keyword>
<dbReference type="GO" id="GO:0006121">
    <property type="term" value="P:mitochondrial electron transport, succinate to ubiquinone"/>
    <property type="evidence" value="ECO:0007669"/>
    <property type="project" value="TreeGrafter"/>
</dbReference>
<dbReference type="Pfam" id="PF05328">
    <property type="entry name" value="CybS"/>
    <property type="match status" value="1"/>
</dbReference>
<comment type="caution">
    <text evidence="13">The sequence shown here is derived from an EMBL/GenBank/DDBJ whole genome shotgun (WGS) entry which is preliminary data.</text>
</comment>
<keyword evidence="7" id="KW-1133">Transmembrane helix</keyword>
<evidence type="ECO:0000256" key="9">
    <source>
        <dbReference type="ARBA" id="ARBA00023136"/>
    </source>
</evidence>
<dbReference type="CDD" id="cd03496">
    <property type="entry name" value="SQR_TypeC_CybS"/>
    <property type="match status" value="1"/>
</dbReference>
<dbReference type="PANTHER" id="PTHR13337">
    <property type="entry name" value="SUCCINATE DEHYDROGENASE"/>
    <property type="match status" value="1"/>
</dbReference>
<dbReference type="Gene3D" id="1.20.1300.10">
    <property type="entry name" value="Fumarate reductase/succinate dehydrogenase, transmembrane subunit"/>
    <property type="match status" value="1"/>
</dbReference>
<feature type="binding site" description="axial binding residue" evidence="11">
    <location>
        <position position="105"/>
    </location>
    <ligand>
        <name>heme b</name>
        <dbReference type="ChEBI" id="CHEBI:60344"/>
        <note>ligand shared with SDHC</note>
    </ligand>
    <ligandPart>
        <name>Fe</name>
        <dbReference type="ChEBI" id="CHEBI:18248"/>
    </ligandPart>
</feature>
<proteinExistence type="inferred from homology"/>
<organism evidence="13 14">
    <name type="scientific">Wickerhamiella sorbophila</name>
    <dbReference type="NCBI Taxonomy" id="45607"/>
    <lineage>
        <taxon>Eukaryota</taxon>
        <taxon>Fungi</taxon>
        <taxon>Dikarya</taxon>
        <taxon>Ascomycota</taxon>
        <taxon>Saccharomycotina</taxon>
        <taxon>Dipodascomycetes</taxon>
        <taxon>Dipodascales</taxon>
        <taxon>Trichomonascaceae</taxon>
        <taxon>Wickerhamiella</taxon>
    </lineage>
</organism>
<evidence type="ECO:0000256" key="2">
    <source>
        <dbReference type="ARBA" id="ARBA00007294"/>
    </source>
</evidence>
<feature type="binding site" evidence="10">
    <location>
        <position position="117"/>
    </location>
    <ligand>
        <name>a ubiquinone</name>
        <dbReference type="ChEBI" id="CHEBI:16389"/>
        <note>ligand shared with IP/SDHB</note>
    </ligand>
</feature>
<dbReference type="SUPFAM" id="SSF81343">
    <property type="entry name" value="Fumarate reductase respiratory complex transmembrane subunits"/>
    <property type="match status" value="1"/>
</dbReference>
<dbReference type="GO" id="GO:0005743">
    <property type="term" value="C:mitochondrial inner membrane"/>
    <property type="evidence" value="ECO:0007669"/>
    <property type="project" value="UniProtKB-SubCell"/>
</dbReference>
<keyword evidence="13" id="KW-0830">Ubiquinone</keyword>
<dbReference type="GO" id="GO:0020037">
    <property type="term" value="F:heme binding"/>
    <property type="evidence" value="ECO:0007669"/>
    <property type="project" value="TreeGrafter"/>
</dbReference>
<keyword evidence="5 12" id="KW-0999">Mitochondrion inner membrane</keyword>
<dbReference type="EMBL" id="NDIQ01000022">
    <property type="protein sequence ID" value="PRT56115.1"/>
    <property type="molecule type" value="Genomic_DNA"/>
</dbReference>
<dbReference type="GO" id="GO:0046872">
    <property type="term" value="F:metal ion binding"/>
    <property type="evidence" value="ECO:0007669"/>
    <property type="project" value="UniProtKB-KW"/>
</dbReference>
<dbReference type="InterPro" id="IPR007992">
    <property type="entry name" value="CybS"/>
</dbReference>
<evidence type="ECO:0000256" key="7">
    <source>
        <dbReference type="ARBA" id="ARBA00022989"/>
    </source>
</evidence>